<reference evidence="1 2" key="1">
    <citation type="submission" date="2020-02" db="EMBL/GenBank/DDBJ databases">
        <title>Whole-genome analyses of novel actinobacteria.</title>
        <authorList>
            <person name="Sahin N."/>
        </authorList>
    </citation>
    <scope>NUCLEOTIDE SEQUENCE [LARGE SCALE GENOMIC DNA]</scope>
    <source>
        <strain evidence="1 2">A7024</strain>
    </source>
</reference>
<organism evidence="1 2">
    <name type="scientific">Streptomyces coryli</name>
    <dbReference type="NCBI Taxonomy" id="1128680"/>
    <lineage>
        <taxon>Bacteria</taxon>
        <taxon>Bacillati</taxon>
        <taxon>Actinomycetota</taxon>
        <taxon>Actinomycetes</taxon>
        <taxon>Kitasatosporales</taxon>
        <taxon>Streptomycetaceae</taxon>
        <taxon>Streptomyces</taxon>
    </lineage>
</organism>
<dbReference type="Proteomes" id="UP000481583">
    <property type="component" value="Unassembled WGS sequence"/>
</dbReference>
<evidence type="ECO:0000313" key="2">
    <source>
        <dbReference type="Proteomes" id="UP000481583"/>
    </source>
</evidence>
<accession>A0A6G4TTZ2</accession>
<dbReference type="EMBL" id="JAAKZV010000002">
    <property type="protein sequence ID" value="NGN62568.1"/>
    <property type="molecule type" value="Genomic_DNA"/>
</dbReference>
<comment type="caution">
    <text evidence="1">The sequence shown here is derived from an EMBL/GenBank/DDBJ whole genome shotgun (WGS) entry which is preliminary data.</text>
</comment>
<sequence>MRQLNREPEAGNVAVLQIVRYFRRPASSDRNAAARPNLFGWRLDREMLNFLADTGTVLDVDEYDMTSGAASAS</sequence>
<name>A0A6G4TTZ2_9ACTN</name>
<evidence type="ECO:0000313" key="1">
    <source>
        <dbReference type="EMBL" id="NGN62568.1"/>
    </source>
</evidence>
<gene>
    <name evidence="1" type="ORF">G5C51_01435</name>
</gene>
<protein>
    <submittedName>
        <fullName evidence="1">Uncharacterized protein</fullName>
    </submittedName>
</protein>
<proteinExistence type="predicted"/>
<dbReference type="RefSeq" id="WP_165230130.1">
    <property type="nucleotide sequence ID" value="NZ_JAAKZV010000002.1"/>
</dbReference>
<dbReference type="AlphaFoldDB" id="A0A6G4TTZ2"/>
<keyword evidence="2" id="KW-1185">Reference proteome</keyword>